<protein>
    <submittedName>
        <fullName evidence="2">O-antigen ligase family protein</fullName>
    </submittedName>
</protein>
<feature type="transmembrane region" description="Helical" evidence="1">
    <location>
        <begin position="197"/>
        <end position="228"/>
    </location>
</feature>
<dbReference type="EMBL" id="JAFKCV010000019">
    <property type="protein sequence ID" value="MBN7827511.1"/>
    <property type="molecule type" value="Genomic_DNA"/>
</dbReference>
<gene>
    <name evidence="2" type="ORF">J0A66_19935</name>
</gene>
<name>A0A939DT87_9ALTE</name>
<keyword evidence="1" id="KW-1133">Transmembrane helix</keyword>
<feature type="transmembrane region" description="Helical" evidence="1">
    <location>
        <begin position="73"/>
        <end position="93"/>
    </location>
</feature>
<evidence type="ECO:0000256" key="1">
    <source>
        <dbReference type="SAM" id="Phobius"/>
    </source>
</evidence>
<feature type="transmembrane region" description="Helical" evidence="1">
    <location>
        <begin position="381"/>
        <end position="398"/>
    </location>
</feature>
<sequence length="419" mass="46835">MIDAVMENLDRNNKQRFFELFLLIAVSVFLLVDSINGLLVLKMGMPSVFSVVFKQGVLLLLIFYALQYSRKSALMIGIVLLVALVWALLRFVLLDSVAFFFSLQEAFKALYFFFVLFALSRFNSVNEFHVRLVLYAYLLTLVLNVVSSYVGIGYFSYGNYGAKGFLYGGNATSSIIIICSAYFLVSAYRRSVTLYLLTLSLMLFLSLIMGTKSGILGVFLCAVLVLLFNFNAKTLAVVLLLVSVFIMLGVTVFDKVLDSSIVERLVYFYEVGGLERALLSGREGKFMVIMPTFLSGSLQFILLGMHNNDLERLSETRIELDFFDMLVYFGLPLTLFIFFLHTIVFLKLWKLRNSPVALSALISSITLLLVSSVAGHVMFNGIVTPAWGAFVALALCVARNEFSRCQSLNSGNIVSNEYG</sequence>
<dbReference type="RefSeq" id="WP_206575619.1">
    <property type="nucleotide sequence ID" value="NZ_JAFKCV010000019.1"/>
</dbReference>
<evidence type="ECO:0000313" key="2">
    <source>
        <dbReference type="EMBL" id="MBN7827511.1"/>
    </source>
</evidence>
<keyword evidence="1" id="KW-0472">Membrane</keyword>
<comment type="caution">
    <text evidence="2">The sequence shown here is derived from an EMBL/GenBank/DDBJ whole genome shotgun (WGS) entry which is preliminary data.</text>
</comment>
<feature type="transmembrane region" description="Helical" evidence="1">
    <location>
        <begin position="234"/>
        <end position="253"/>
    </location>
</feature>
<proteinExistence type="predicted"/>
<dbReference type="GO" id="GO:0016874">
    <property type="term" value="F:ligase activity"/>
    <property type="evidence" value="ECO:0007669"/>
    <property type="project" value="UniProtKB-KW"/>
</dbReference>
<organism evidence="2 3">
    <name type="scientific">Bowmanella dokdonensis</name>
    <dbReference type="NCBI Taxonomy" id="751969"/>
    <lineage>
        <taxon>Bacteria</taxon>
        <taxon>Pseudomonadati</taxon>
        <taxon>Pseudomonadota</taxon>
        <taxon>Gammaproteobacteria</taxon>
        <taxon>Alteromonadales</taxon>
        <taxon>Alteromonadaceae</taxon>
        <taxon>Bowmanella</taxon>
    </lineage>
</organism>
<dbReference type="Proteomes" id="UP000664654">
    <property type="component" value="Unassembled WGS sequence"/>
</dbReference>
<keyword evidence="3" id="KW-1185">Reference proteome</keyword>
<evidence type="ECO:0000313" key="3">
    <source>
        <dbReference type="Proteomes" id="UP000664654"/>
    </source>
</evidence>
<feature type="transmembrane region" description="Helical" evidence="1">
    <location>
        <begin position="132"/>
        <end position="152"/>
    </location>
</feature>
<accession>A0A939DT87</accession>
<dbReference type="AlphaFoldDB" id="A0A939DT87"/>
<feature type="transmembrane region" description="Helical" evidence="1">
    <location>
        <begin position="99"/>
        <end position="120"/>
    </location>
</feature>
<keyword evidence="1" id="KW-0812">Transmembrane</keyword>
<feature type="transmembrane region" description="Helical" evidence="1">
    <location>
        <begin position="325"/>
        <end position="349"/>
    </location>
</feature>
<feature type="transmembrane region" description="Helical" evidence="1">
    <location>
        <begin position="286"/>
        <end position="305"/>
    </location>
</feature>
<feature type="transmembrane region" description="Helical" evidence="1">
    <location>
        <begin position="47"/>
        <end position="66"/>
    </location>
</feature>
<feature type="transmembrane region" description="Helical" evidence="1">
    <location>
        <begin position="164"/>
        <end position="185"/>
    </location>
</feature>
<reference evidence="2" key="1">
    <citation type="submission" date="2021-03" db="EMBL/GenBank/DDBJ databases">
        <title>novel species isolated from a fishpond in China.</title>
        <authorList>
            <person name="Lu H."/>
            <person name="Cai Z."/>
        </authorList>
    </citation>
    <scope>NUCLEOTIDE SEQUENCE</scope>
    <source>
        <strain evidence="2">JCM 30855</strain>
    </source>
</reference>
<keyword evidence="2" id="KW-0436">Ligase</keyword>
<feature type="transmembrane region" description="Helical" evidence="1">
    <location>
        <begin position="20"/>
        <end position="41"/>
    </location>
</feature>